<proteinExistence type="predicted"/>
<name>A0A318S3J1_9DEIO</name>
<accession>A0A318S3J1</accession>
<evidence type="ECO:0000313" key="1">
    <source>
        <dbReference type="EMBL" id="PYE48981.1"/>
    </source>
</evidence>
<dbReference type="EMBL" id="QJSX01000026">
    <property type="protein sequence ID" value="PYE48981.1"/>
    <property type="molecule type" value="Genomic_DNA"/>
</dbReference>
<comment type="caution">
    <text evidence="1">The sequence shown here is derived from an EMBL/GenBank/DDBJ whole genome shotgun (WGS) entry which is preliminary data.</text>
</comment>
<keyword evidence="2" id="KW-1185">Reference proteome</keyword>
<sequence length="84" mass="9265">MIYLTFEALEITSAVAACPELSERWRQAARHNLVKSVGLGRYTAVLDSDLAALLRKSCPNVPAYSYDDQVDRVQEGDALHSILA</sequence>
<organism evidence="1 2">
    <name type="scientific">Deinococcus yavapaiensis KR-236</name>
    <dbReference type="NCBI Taxonomy" id="694435"/>
    <lineage>
        <taxon>Bacteria</taxon>
        <taxon>Thermotogati</taxon>
        <taxon>Deinococcota</taxon>
        <taxon>Deinococci</taxon>
        <taxon>Deinococcales</taxon>
        <taxon>Deinococcaceae</taxon>
        <taxon>Deinococcus</taxon>
    </lineage>
</organism>
<dbReference type="RefSeq" id="WP_110888825.1">
    <property type="nucleotide sequence ID" value="NZ_QJSX01000026.1"/>
</dbReference>
<dbReference type="Proteomes" id="UP000248326">
    <property type="component" value="Unassembled WGS sequence"/>
</dbReference>
<reference evidence="1 2" key="1">
    <citation type="submission" date="2018-06" db="EMBL/GenBank/DDBJ databases">
        <title>Genomic Encyclopedia of Type Strains, Phase IV (KMG-IV): sequencing the most valuable type-strain genomes for metagenomic binning, comparative biology and taxonomic classification.</title>
        <authorList>
            <person name="Goeker M."/>
        </authorList>
    </citation>
    <scope>NUCLEOTIDE SEQUENCE [LARGE SCALE GENOMIC DNA]</scope>
    <source>
        <strain evidence="1 2">DSM 18048</strain>
    </source>
</reference>
<evidence type="ECO:0000313" key="2">
    <source>
        <dbReference type="Proteomes" id="UP000248326"/>
    </source>
</evidence>
<dbReference type="AlphaFoldDB" id="A0A318S3J1"/>
<protein>
    <submittedName>
        <fullName evidence="1">Uncharacterized protein</fullName>
    </submittedName>
</protein>
<dbReference type="OrthoDB" id="73490at2"/>
<gene>
    <name evidence="1" type="ORF">DES52_12647</name>
</gene>